<protein>
    <recommendedName>
        <fullName evidence="4">Nuclear speckle splicing regulatory protein 1 N-terminal domain-containing protein</fullName>
    </recommendedName>
</protein>
<evidence type="ECO:0000313" key="5">
    <source>
        <dbReference type="EMBL" id="CAG9770174.1"/>
    </source>
</evidence>
<comment type="similarity">
    <text evidence="1">Belongs to the NSRP1 family.</text>
</comment>
<evidence type="ECO:0000259" key="4">
    <source>
        <dbReference type="Pfam" id="PF09745"/>
    </source>
</evidence>
<keyword evidence="6" id="KW-1185">Reference proteome</keyword>
<feature type="compositionally biased region" description="Acidic residues" evidence="3">
    <location>
        <begin position="278"/>
        <end position="293"/>
    </location>
</feature>
<dbReference type="Pfam" id="PF09745">
    <property type="entry name" value="NSRP1_N"/>
    <property type="match status" value="1"/>
</dbReference>
<accession>A0A9N9MUB2</accession>
<sequence>MAKQYGLIKPNKKATGPIPISRPSIFDEDSDSDSPKSFKPTGSTKVKKQDIINQQKALEEDPTVYQYDEVYDAMETKKKESKLARKDIDKKPKYISKLLQAAERRKREHERRVERQVQKEREEEGEEFKDKESFVTSAYKKKLEEFKVLEEQEKREAYLEAIGDVTKQGNLDGFYRHLYDQKVNFDDKKKENDIKKEVSSDNEETKKDDIKEEDTSEATTSKKRKSSSCEDTKTGKTAGGKRRKYRSRKDINSDDEKSVSESEKTETQKAHLPSNLDADSDFSVDDSSDDEETVDKKDETEKDKTVENEGEKLQLPAKGNVLSDNAALAKKGDDEEKDEKNNDNEKPKKPKIDIWKKRTVGEIFDEAVKRYFERKSARGW</sequence>
<feature type="compositionally biased region" description="Basic and acidic residues" evidence="3">
    <location>
        <begin position="248"/>
        <end position="269"/>
    </location>
</feature>
<dbReference type="PANTHER" id="PTHR31938">
    <property type="entry name" value="NUCLEAR SPECKLE SPLICING REGULATORY PROTEIN 1"/>
    <property type="match status" value="1"/>
</dbReference>
<keyword evidence="2" id="KW-0175">Coiled coil</keyword>
<evidence type="ECO:0000256" key="3">
    <source>
        <dbReference type="SAM" id="MobiDB-lite"/>
    </source>
</evidence>
<evidence type="ECO:0000313" key="6">
    <source>
        <dbReference type="Proteomes" id="UP001152799"/>
    </source>
</evidence>
<dbReference type="InterPro" id="IPR018612">
    <property type="entry name" value="NSRP1_N"/>
</dbReference>
<name>A0A9N9MUB2_9CUCU</name>
<dbReference type="PANTHER" id="PTHR31938:SF4">
    <property type="entry name" value="NUCLEAR SPECKLE SPLICING REGULATORY PROTEIN 1"/>
    <property type="match status" value="1"/>
</dbReference>
<dbReference type="AlphaFoldDB" id="A0A9N9MUB2"/>
<feature type="compositionally biased region" description="Basic and acidic residues" evidence="3">
    <location>
        <begin position="186"/>
        <end position="210"/>
    </location>
</feature>
<feature type="region of interest" description="Disordered" evidence="3">
    <location>
        <begin position="1"/>
        <end position="54"/>
    </location>
</feature>
<proteinExistence type="inferred from homology"/>
<dbReference type="EMBL" id="OU892282">
    <property type="protein sequence ID" value="CAG9770174.1"/>
    <property type="molecule type" value="Genomic_DNA"/>
</dbReference>
<organism evidence="5 6">
    <name type="scientific">Ceutorhynchus assimilis</name>
    <name type="common">cabbage seed weevil</name>
    <dbReference type="NCBI Taxonomy" id="467358"/>
    <lineage>
        <taxon>Eukaryota</taxon>
        <taxon>Metazoa</taxon>
        <taxon>Ecdysozoa</taxon>
        <taxon>Arthropoda</taxon>
        <taxon>Hexapoda</taxon>
        <taxon>Insecta</taxon>
        <taxon>Pterygota</taxon>
        <taxon>Neoptera</taxon>
        <taxon>Endopterygota</taxon>
        <taxon>Coleoptera</taxon>
        <taxon>Polyphaga</taxon>
        <taxon>Cucujiformia</taxon>
        <taxon>Curculionidae</taxon>
        <taxon>Ceutorhynchinae</taxon>
        <taxon>Ceutorhynchus</taxon>
    </lineage>
</organism>
<gene>
    <name evidence="5" type="ORF">CEUTPL_LOCUS10631</name>
</gene>
<feature type="region of interest" description="Disordered" evidence="3">
    <location>
        <begin position="186"/>
        <end position="352"/>
    </location>
</feature>
<dbReference type="Proteomes" id="UP001152799">
    <property type="component" value="Chromosome 6"/>
</dbReference>
<evidence type="ECO:0000256" key="1">
    <source>
        <dbReference type="ARBA" id="ARBA00010126"/>
    </source>
</evidence>
<dbReference type="InterPro" id="IPR042816">
    <property type="entry name" value="Nsrp1"/>
</dbReference>
<feature type="domain" description="Nuclear speckle splicing regulatory protein 1 N-terminal" evidence="4">
    <location>
        <begin position="53"/>
        <end position="168"/>
    </location>
</feature>
<feature type="compositionally biased region" description="Basic and acidic residues" evidence="3">
    <location>
        <begin position="294"/>
        <end position="312"/>
    </location>
</feature>
<dbReference type="OrthoDB" id="446635at2759"/>
<dbReference type="GO" id="GO:0000381">
    <property type="term" value="P:regulation of alternative mRNA splicing, via spliceosome"/>
    <property type="evidence" value="ECO:0007669"/>
    <property type="project" value="InterPro"/>
</dbReference>
<evidence type="ECO:0000256" key="2">
    <source>
        <dbReference type="ARBA" id="ARBA00023054"/>
    </source>
</evidence>
<reference evidence="5" key="1">
    <citation type="submission" date="2022-01" db="EMBL/GenBank/DDBJ databases">
        <authorList>
            <person name="King R."/>
        </authorList>
    </citation>
    <scope>NUCLEOTIDE SEQUENCE</scope>
</reference>
<feature type="region of interest" description="Disordered" evidence="3">
    <location>
        <begin position="102"/>
        <end position="131"/>
    </location>
</feature>
<feature type="compositionally biased region" description="Basic and acidic residues" evidence="3">
    <location>
        <begin position="330"/>
        <end position="352"/>
    </location>
</feature>